<evidence type="ECO:0000313" key="3">
    <source>
        <dbReference type="Proteomes" id="UP000186309"/>
    </source>
</evidence>
<name>A0A1U7CPD5_9BACT</name>
<protein>
    <recommendedName>
        <fullName evidence="4">Outer membrane lipoprotein-sorting protein</fullName>
    </recommendedName>
</protein>
<feature type="chain" id="PRO_5012459670" description="Outer membrane lipoprotein-sorting protein" evidence="1">
    <location>
        <begin position="20"/>
        <end position="304"/>
    </location>
</feature>
<dbReference type="OrthoDB" id="9820787at2"/>
<dbReference type="STRING" id="1387353.BSF38_02270"/>
<feature type="signal peptide" evidence="1">
    <location>
        <begin position="1"/>
        <end position="19"/>
    </location>
</feature>
<gene>
    <name evidence="2" type="ORF">BSF38_02270</name>
</gene>
<evidence type="ECO:0000256" key="1">
    <source>
        <dbReference type="SAM" id="SignalP"/>
    </source>
</evidence>
<dbReference type="Proteomes" id="UP000186309">
    <property type="component" value="Chromosome"/>
</dbReference>
<keyword evidence="1" id="KW-0732">Signal</keyword>
<dbReference type="KEGG" id="pbor:BSF38_02270"/>
<accession>A0A1U7CPD5</accession>
<proteinExistence type="predicted"/>
<dbReference type="RefSeq" id="WP_076345652.1">
    <property type="nucleotide sequence ID" value="NZ_CP019082.1"/>
</dbReference>
<reference evidence="3" key="1">
    <citation type="submission" date="2016-12" db="EMBL/GenBank/DDBJ databases">
        <title>Comparative genomics of four Isosphaeraceae planctomycetes: a common pool of plasmids and glycoside hydrolase genes.</title>
        <authorList>
            <person name="Ivanova A."/>
        </authorList>
    </citation>
    <scope>NUCLEOTIDE SEQUENCE [LARGE SCALE GENOMIC DNA]</scope>
    <source>
        <strain evidence="3">PX4</strain>
    </source>
</reference>
<organism evidence="2 3">
    <name type="scientific">Paludisphaera borealis</name>
    <dbReference type="NCBI Taxonomy" id="1387353"/>
    <lineage>
        <taxon>Bacteria</taxon>
        <taxon>Pseudomonadati</taxon>
        <taxon>Planctomycetota</taxon>
        <taxon>Planctomycetia</taxon>
        <taxon>Isosphaerales</taxon>
        <taxon>Isosphaeraceae</taxon>
        <taxon>Paludisphaera</taxon>
    </lineage>
</organism>
<evidence type="ECO:0008006" key="4">
    <source>
        <dbReference type="Google" id="ProtNLM"/>
    </source>
</evidence>
<dbReference type="AlphaFoldDB" id="A0A1U7CPD5"/>
<sequence length="304" mass="34736">MALHLALLIVCLAPARFEAAPPPLPTIDEVLARLDRTEAAIDNLSVTTRYVKHDRSMMPGNKPVRVEMTTKFVVDREGRSWYDCEGEQVNFGPKKGEVRTYKGRWSMAFDGKVATSLTSGADGKPHFAEISDYPAWHGVNPLEFTTRYFQKTVTSTLRAKKGRVVEWKARQSRPVVVAETEVFTSKDGTEWKQRFWIDIERGVIVRRAALMMRTPEQGFREYTRIESDDHEEIAPGIWLPMRVLYESVDVPQDGGPEAMSWRFEGVNSDWVVNKKLPDGLFRLTFPEDLQVNDHRKPKPPTDAK</sequence>
<keyword evidence="3" id="KW-1185">Reference proteome</keyword>
<evidence type="ECO:0000313" key="2">
    <source>
        <dbReference type="EMBL" id="APW60781.1"/>
    </source>
</evidence>
<dbReference type="EMBL" id="CP019082">
    <property type="protein sequence ID" value="APW60781.1"/>
    <property type="molecule type" value="Genomic_DNA"/>
</dbReference>